<dbReference type="GeneID" id="55008209"/>
<proteinExistence type="predicted"/>
<dbReference type="Proteomes" id="UP000279721">
    <property type="component" value="Segment"/>
</dbReference>
<evidence type="ECO:0000313" key="3">
    <source>
        <dbReference type="Proteomes" id="UP000279721"/>
    </source>
</evidence>
<reference evidence="3" key="1">
    <citation type="submission" date="2018-10" db="EMBL/GenBank/DDBJ databases">
        <authorList>
            <person name="Olsen N.S."/>
            <person name="Kot W."/>
            <person name="Hansen L.H."/>
        </authorList>
    </citation>
    <scope>NUCLEOTIDE SEQUENCE [LARGE SCALE GENOMIC DNA]</scope>
</reference>
<dbReference type="KEGG" id="vg:55008209"/>
<sequence>MQTITTRLYICQCVDAGTYQGTEGKVEVFTNPQHESYGPNGNADSLRMFGTWALLAVKDVEIEYEPAPIDSVAKDMIEKYETELSRHRAAAYRTETQLQGKIARFKAIAYKGPVESEIIPADDKPQQEIDAEDAEIVEPAPKKDPDLDIPF</sequence>
<dbReference type="EMBL" id="MK105855">
    <property type="protein sequence ID" value="AZF88664.1"/>
    <property type="molecule type" value="Genomic_DNA"/>
</dbReference>
<feature type="compositionally biased region" description="Basic and acidic residues" evidence="1">
    <location>
        <begin position="140"/>
        <end position="151"/>
    </location>
</feature>
<organism evidence="2 3">
    <name type="scientific">Escherichia phage Skarpretter</name>
    <dbReference type="NCBI Taxonomy" id="2488654"/>
    <lineage>
        <taxon>Viruses</taxon>
        <taxon>Duplodnaviria</taxon>
        <taxon>Heunggongvirae</taxon>
        <taxon>Uroviricota</taxon>
        <taxon>Caudoviricetes</taxon>
        <taxon>Skarprettervirus</taxon>
        <taxon>Skarprettervirus skarpretter</taxon>
    </lineage>
</organism>
<keyword evidence="3" id="KW-1185">Reference proteome</keyword>
<evidence type="ECO:0000313" key="2">
    <source>
        <dbReference type="EMBL" id="AZF88664.1"/>
    </source>
</evidence>
<protein>
    <submittedName>
        <fullName evidence="2">Uncharacterized protein</fullName>
    </submittedName>
</protein>
<name>A0A3G8F2V7_9CAUD</name>
<accession>A0A3G8F2V7</accession>
<feature type="region of interest" description="Disordered" evidence="1">
    <location>
        <begin position="117"/>
        <end position="151"/>
    </location>
</feature>
<dbReference type="RefSeq" id="YP_009816897.1">
    <property type="nucleotide sequence ID" value="NC_048112.1"/>
</dbReference>
<evidence type="ECO:0000256" key="1">
    <source>
        <dbReference type="SAM" id="MobiDB-lite"/>
    </source>
</evidence>